<dbReference type="GO" id="GO:0050660">
    <property type="term" value="F:flavin adenine dinucleotide binding"/>
    <property type="evidence" value="ECO:0007669"/>
    <property type="project" value="InterPro"/>
</dbReference>
<evidence type="ECO:0000259" key="6">
    <source>
        <dbReference type="PROSITE" id="PS00624"/>
    </source>
</evidence>
<dbReference type="GO" id="GO:0016614">
    <property type="term" value="F:oxidoreductase activity, acting on CH-OH group of donors"/>
    <property type="evidence" value="ECO:0007669"/>
    <property type="project" value="InterPro"/>
</dbReference>
<keyword evidence="8" id="KW-1185">Reference proteome</keyword>
<keyword evidence="3" id="KW-0285">Flavoprotein</keyword>
<dbReference type="Pfam" id="PF00732">
    <property type="entry name" value="GMC_oxred_N"/>
    <property type="match status" value="1"/>
</dbReference>
<proteinExistence type="inferred from homology"/>
<dbReference type="PROSITE" id="PS00624">
    <property type="entry name" value="GMC_OXRED_2"/>
    <property type="match status" value="1"/>
</dbReference>
<evidence type="ECO:0000256" key="3">
    <source>
        <dbReference type="ARBA" id="ARBA00022630"/>
    </source>
</evidence>
<dbReference type="InterPro" id="IPR000172">
    <property type="entry name" value="GMC_OxRdtase_N"/>
</dbReference>
<dbReference type="PANTHER" id="PTHR11552">
    <property type="entry name" value="GLUCOSE-METHANOL-CHOLINE GMC OXIDOREDUCTASE"/>
    <property type="match status" value="1"/>
</dbReference>
<name>A0A6M0CML0_9FLAO</name>
<dbReference type="Proteomes" id="UP000474296">
    <property type="component" value="Unassembled WGS sequence"/>
</dbReference>
<dbReference type="SUPFAM" id="SSF51905">
    <property type="entry name" value="FAD/NAD(P)-binding domain"/>
    <property type="match status" value="1"/>
</dbReference>
<dbReference type="Gene3D" id="3.30.560.10">
    <property type="entry name" value="Glucose Oxidase, domain 3"/>
    <property type="match status" value="1"/>
</dbReference>
<comment type="similarity">
    <text evidence="2">Belongs to the GMC oxidoreductase family.</text>
</comment>
<dbReference type="Pfam" id="PF05199">
    <property type="entry name" value="GMC_oxred_C"/>
    <property type="match status" value="1"/>
</dbReference>
<feature type="binding site" evidence="5">
    <location>
        <position position="222"/>
    </location>
    <ligand>
        <name>FAD</name>
        <dbReference type="ChEBI" id="CHEBI:57692"/>
    </ligand>
</feature>
<dbReference type="Gene3D" id="3.50.50.60">
    <property type="entry name" value="FAD/NAD(P)-binding domain"/>
    <property type="match status" value="1"/>
</dbReference>
<dbReference type="InterPro" id="IPR036188">
    <property type="entry name" value="FAD/NAD-bd_sf"/>
</dbReference>
<comment type="cofactor">
    <cofactor evidence="1 5">
        <name>FAD</name>
        <dbReference type="ChEBI" id="CHEBI:57692"/>
    </cofactor>
</comment>
<dbReference type="InterPro" id="IPR007867">
    <property type="entry name" value="GMC_OxRtase_C"/>
</dbReference>
<gene>
    <name evidence="7" type="ORF">GWK10_13285</name>
</gene>
<evidence type="ECO:0000313" key="8">
    <source>
        <dbReference type="Proteomes" id="UP000474296"/>
    </source>
</evidence>
<reference evidence="7 8" key="1">
    <citation type="submission" date="2020-01" db="EMBL/GenBank/DDBJ databases">
        <title>Spongiivirga citrea KCTC 32990T.</title>
        <authorList>
            <person name="Wang G."/>
        </authorList>
    </citation>
    <scope>NUCLEOTIDE SEQUENCE [LARGE SCALE GENOMIC DNA]</scope>
    <source>
        <strain evidence="7 8">KCTC 32990</strain>
    </source>
</reference>
<evidence type="ECO:0000256" key="1">
    <source>
        <dbReference type="ARBA" id="ARBA00001974"/>
    </source>
</evidence>
<dbReference type="AlphaFoldDB" id="A0A6M0CML0"/>
<comment type="caution">
    <text evidence="7">The sequence shown here is derived from an EMBL/GenBank/DDBJ whole genome shotgun (WGS) entry which is preliminary data.</text>
</comment>
<feature type="domain" description="Glucose-methanol-choline oxidoreductase N-terminal" evidence="6">
    <location>
        <begin position="257"/>
        <end position="271"/>
    </location>
</feature>
<sequence length="544" mass="60384">MQNTFDYIIIGAGSAGCVLANRLSENPANSVLLIEAGGKDTSSKIHIPGAFGELHKTKFNYGFYTEPQPFVNNRKMHVPRGKVLGGCSSTNAMAYVRGNKEDYNDWEKLGNKGWSYDDVLPYFVKSEHFDQIEKVDAGFHQQGGELHISFPKKYKSPFSRAFIAAAEKSGIPFNADYNGKNQLGVGDFQMNINNGKRWSTAQGFLKPILKRSNLKVITNVQVSRIIIKNDKAVGVEFLYKGSPTTITVVKEVILSAGAINSPQVLMLSGVGDKDELSKHNIQLKIELPGVGRNLHDHLMCFVSCKATQQKGLNHVLKPMNKLKELAKYMINKSGALTIGPLESYAFFNANDIEDRVNFQFQFTPFHMGAGDNANMYDTKTLPTWDGYTILPCLLKPKSRGEISLRNNDPHSPPIIQPNFLSEEEDLLQLIKGSKKAIEVMQQDEFTKHNAGFLGINEHSSDDDIAAHIKKYVETIYHPVSTCKMGNDEMSVVDDQLRVHGIESLRVVDASIMPEITTGNTNAPVIMIAEKAADMILNENKQVAK</sequence>
<evidence type="ECO:0000313" key="7">
    <source>
        <dbReference type="EMBL" id="NER18193.1"/>
    </source>
</evidence>
<dbReference type="PIRSF" id="PIRSF000137">
    <property type="entry name" value="Alcohol_oxidase"/>
    <property type="match status" value="1"/>
</dbReference>
<dbReference type="RefSeq" id="WP_164032870.1">
    <property type="nucleotide sequence ID" value="NZ_JAABOQ010000005.1"/>
</dbReference>
<evidence type="ECO:0000256" key="5">
    <source>
        <dbReference type="PIRSR" id="PIRSR000137-2"/>
    </source>
</evidence>
<evidence type="ECO:0000256" key="2">
    <source>
        <dbReference type="ARBA" id="ARBA00010790"/>
    </source>
</evidence>
<dbReference type="EMBL" id="JAABOQ010000005">
    <property type="protein sequence ID" value="NER18193.1"/>
    <property type="molecule type" value="Genomic_DNA"/>
</dbReference>
<feature type="binding site" evidence="5">
    <location>
        <position position="83"/>
    </location>
    <ligand>
        <name>FAD</name>
        <dbReference type="ChEBI" id="CHEBI:57692"/>
    </ligand>
</feature>
<organism evidence="7 8">
    <name type="scientific">Spongiivirga citrea</name>
    <dbReference type="NCBI Taxonomy" id="1481457"/>
    <lineage>
        <taxon>Bacteria</taxon>
        <taxon>Pseudomonadati</taxon>
        <taxon>Bacteroidota</taxon>
        <taxon>Flavobacteriia</taxon>
        <taxon>Flavobacteriales</taxon>
        <taxon>Flavobacteriaceae</taxon>
        <taxon>Spongiivirga</taxon>
    </lineage>
</organism>
<protein>
    <submittedName>
        <fullName evidence="7">Choline dehydrogenase</fullName>
    </submittedName>
</protein>
<dbReference type="SUPFAM" id="SSF54373">
    <property type="entry name" value="FAD-linked reductases, C-terminal domain"/>
    <property type="match status" value="1"/>
</dbReference>
<evidence type="ECO:0000256" key="4">
    <source>
        <dbReference type="ARBA" id="ARBA00022827"/>
    </source>
</evidence>
<dbReference type="InterPro" id="IPR012132">
    <property type="entry name" value="GMC_OxRdtase"/>
</dbReference>
<keyword evidence="4 5" id="KW-0274">FAD</keyword>
<dbReference type="PANTHER" id="PTHR11552:SF147">
    <property type="entry name" value="CHOLINE DEHYDROGENASE, MITOCHONDRIAL"/>
    <property type="match status" value="1"/>
</dbReference>
<accession>A0A6M0CML0</accession>